<evidence type="ECO:0000256" key="1">
    <source>
        <dbReference type="SAM" id="MobiDB-lite"/>
    </source>
</evidence>
<keyword evidence="3" id="KW-1185">Reference proteome</keyword>
<name>A0A316VZP7_9BASI</name>
<reference evidence="2 3" key="1">
    <citation type="journal article" date="2018" name="Mol. Biol. Evol.">
        <title>Broad Genomic Sampling Reveals a Smut Pathogenic Ancestry of the Fungal Clade Ustilaginomycotina.</title>
        <authorList>
            <person name="Kijpornyongpan T."/>
            <person name="Mondo S.J."/>
            <person name="Barry K."/>
            <person name="Sandor L."/>
            <person name="Lee J."/>
            <person name="Lipzen A."/>
            <person name="Pangilinan J."/>
            <person name="LaButti K."/>
            <person name="Hainaut M."/>
            <person name="Henrissat B."/>
            <person name="Grigoriev I.V."/>
            <person name="Spatafora J.W."/>
            <person name="Aime M.C."/>
        </authorList>
    </citation>
    <scope>NUCLEOTIDE SEQUENCE [LARGE SCALE GENOMIC DNA]</scope>
    <source>
        <strain evidence="2 3">MCA 4658</strain>
    </source>
</reference>
<sequence>MLAIEHPVGISIYYSFAANPNSHGNHPVKGIPHGQELAGTQTVDGPCELDPNMDQRESR</sequence>
<organism evidence="2 3">
    <name type="scientific">Ceraceosorus guamensis</name>
    <dbReference type="NCBI Taxonomy" id="1522189"/>
    <lineage>
        <taxon>Eukaryota</taxon>
        <taxon>Fungi</taxon>
        <taxon>Dikarya</taxon>
        <taxon>Basidiomycota</taxon>
        <taxon>Ustilaginomycotina</taxon>
        <taxon>Exobasidiomycetes</taxon>
        <taxon>Ceraceosorales</taxon>
        <taxon>Ceraceosoraceae</taxon>
        <taxon>Ceraceosorus</taxon>
    </lineage>
</organism>
<dbReference type="GeneID" id="37035685"/>
<protein>
    <submittedName>
        <fullName evidence="2">Uncharacterized protein</fullName>
    </submittedName>
</protein>
<feature type="region of interest" description="Disordered" evidence="1">
    <location>
        <begin position="25"/>
        <end position="59"/>
    </location>
</feature>
<proteinExistence type="predicted"/>
<dbReference type="RefSeq" id="XP_025370059.1">
    <property type="nucleotide sequence ID" value="XM_025513815.1"/>
</dbReference>
<accession>A0A316VZP7</accession>
<evidence type="ECO:0000313" key="2">
    <source>
        <dbReference type="EMBL" id="PWN42899.1"/>
    </source>
</evidence>
<dbReference type="EMBL" id="KZ819375">
    <property type="protein sequence ID" value="PWN42899.1"/>
    <property type="molecule type" value="Genomic_DNA"/>
</dbReference>
<dbReference type="Proteomes" id="UP000245783">
    <property type="component" value="Unassembled WGS sequence"/>
</dbReference>
<dbReference type="InParanoid" id="A0A316VZP7"/>
<gene>
    <name evidence="2" type="ORF">IE81DRAFT_323037</name>
</gene>
<evidence type="ECO:0000313" key="3">
    <source>
        <dbReference type="Proteomes" id="UP000245783"/>
    </source>
</evidence>
<dbReference type="AlphaFoldDB" id="A0A316VZP7"/>